<dbReference type="AlphaFoldDB" id="F6V675"/>
<organism evidence="3 4">
    <name type="scientific">Ciona intestinalis</name>
    <name type="common">Transparent sea squirt</name>
    <name type="synonym">Ascidia intestinalis</name>
    <dbReference type="NCBI Taxonomy" id="7719"/>
    <lineage>
        <taxon>Eukaryota</taxon>
        <taxon>Metazoa</taxon>
        <taxon>Chordata</taxon>
        <taxon>Tunicata</taxon>
        <taxon>Ascidiacea</taxon>
        <taxon>Phlebobranchia</taxon>
        <taxon>Cionidae</taxon>
        <taxon>Ciona</taxon>
    </lineage>
</organism>
<proteinExistence type="predicted"/>
<reference evidence="3" key="2">
    <citation type="journal article" date="2008" name="Genome Biol.">
        <title>Improved genome assembly and evidence-based global gene model set for the chordate Ciona intestinalis: new insight into intron and operon populations.</title>
        <authorList>
            <person name="Satou Y."/>
            <person name="Mineta K."/>
            <person name="Ogasawara M."/>
            <person name="Sasakura Y."/>
            <person name="Shoguchi E."/>
            <person name="Ueno K."/>
            <person name="Yamada L."/>
            <person name="Matsumoto J."/>
            <person name="Wasserscheid J."/>
            <person name="Dewar K."/>
            <person name="Wiley G.B."/>
            <person name="Macmil S.L."/>
            <person name="Roe B.A."/>
            <person name="Zeller R.W."/>
            <person name="Hastings K.E."/>
            <person name="Lemaire P."/>
            <person name="Lindquist E."/>
            <person name="Endo T."/>
            <person name="Hotta K."/>
            <person name="Inaba K."/>
        </authorList>
    </citation>
    <scope>NUCLEOTIDE SEQUENCE [LARGE SCALE GENOMIC DNA]</scope>
    <source>
        <strain evidence="3">wild type</strain>
    </source>
</reference>
<sequence>MPQPDYIFTMKLPPMQRLCHVVLQLPNGLNTYAIQVLKCRQLLYLCADVLASPRTNDRTLIDAVMHVQLYKRLLSSLCQRLDLKAIHASVVQNYVIERCVRYTLHFKLSPQWNAVADYLIHGPEFLTCCAKMEAVKLDVKIVDGEMVLLVNAHLVRLPPAELEHFRICPDALERFQNDSNFKIHEGTINLPTCHVLPTMNRAQVIAVSHNVTTDTLNRMLKGCSNLKKYWKNLYGYRLPEIDEIYCSVLVMNMNGHSFTYPLTCLRTRPIQCMPRCDAPDITRTSQSLKAVLTLGASHSPSISSSQSSGILASGSGM</sequence>
<dbReference type="PANTHER" id="PTHR28495:SF1">
    <property type="entry name" value="GENE, 17266-RELATED"/>
    <property type="match status" value="1"/>
</dbReference>
<dbReference type="Pfam" id="PF15813">
    <property type="entry name" value="DUF4708"/>
    <property type="match status" value="1"/>
</dbReference>
<evidence type="ECO:0000256" key="1">
    <source>
        <dbReference type="SAM" id="MobiDB-lite"/>
    </source>
</evidence>
<keyword evidence="4" id="KW-1185">Reference proteome</keyword>
<dbReference type="OMA" id="HWKNIHG"/>
<dbReference type="PANTHER" id="PTHR28495">
    <property type="entry name" value="HYPOTHETICAL PROTEIN LOC100359752"/>
    <property type="match status" value="1"/>
</dbReference>
<feature type="domain" description="DUF4708" evidence="2">
    <location>
        <begin position="5"/>
        <end position="274"/>
    </location>
</feature>
<dbReference type="GeneTree" id="ENSGT00940000169201"/>
<protein>
    <recommendedName>
        <fullName evidence="2">DUF4708 domain-containing protein</fullName>
    </recommendedName>
</protein>
<dbReference type="Proteomes" id="UP000008144">
    <property type="component" value="Chromosome 9"/>
</dbReference>
<reference evidence="3" key="3">
    <citation type="submission" date="2025-08" db="UniProtKB">
        <authorList>
            <consortium name="Ensembl"/>
        </authorList>
    </citation>
    <scope>IDENTIFICATION</scope>
</reference>
<name>F6V675_CIOIN</name>
<evidence type="ECO:0000313" key="3">
    <source>
        <dbReference type="Ensembl" id="ENSCINP00000024041.2"/>
    </source>
</evidence>
<dbReference type="EMBL" id="EAAA01002955">
    <property type="status" value="NOT_ANNOTATED_CDS"/>
    <property type="molecule type" value="Genomic_DNA"/>
</dbReference>
<dbReference type="HOGENOM" id="CLU_890103_0_0_1"/>
<dbReference type="InterPro" id="IPR031643">
    <property type="entry name" value="DUF4708"/>
</dbReference>
<reference evidence="4" key="1">
    <citation type="journal article" date="2002" name="Science">
        <title>The draft genome of Ciona intestinalis: insights into chordate and vertebrate origins.</title>
        <authorList>
            <person name="Dehal P."/>
            <person name="Satou Y."/>
            <person name="Campbell R.K."/>
            <person name="Chapman J."/>
            <person name="Degnan B."/>
            <person name="De Tomaso A."/>
            <person name="Davidson B."/>
            <person name="Di Gregorio A."/>
            <person name="Gelpke M."/>
            <person name="Goodstein D.M."/>
            <person name="Harafuji N."/>
            <person name="Hastings K.E."/>
            <person name="Ho I."/>
            <person name="Hotta K."/>
            <person name="Huang W."/>
            <person name="Kawashima T."/>
            <person name="Lemaire P."/>
            <person name="Martinez D."/>
            <person name="Meinertzhagen I.A."/>
            <person name="Necula S."/>
            <person name="Nonaka M."/>
            <person name="Putnam N."/>
            <person name="Rash S."/>
            <person name="Saiga H."/>
            <person name="Satake M."/>
            <person name="Terry A."/>
            <person name="Yamada L."/>
            <person name="Wang H.G."/>
            <person name="Awazu S."/>
            <person name="Azumi K."/>
            <person name="Boore J."/>
            <person name="Branno M."/>
            <person name="Chin-Bow S."/>
            <person name="DeSantis R."/>
            <person name="Doyle S."/>
            <person name="Francino P."/>
            <person name="Keys D.N."/>
            <person name="Haga S."/>
            <person name="Hayashi H."/>
            <person name="Hino K."/>
            <person name="Imai K.S."/>
            <person name="Inaba K."/>
            <person name="Kano S."/>
            <person name="Kobayashi K."/>
            <person name="Kobayashi M."/>
            <person name="Lee B.I."/>
            <person name="Makabe K.W."/>
            <person name="Manohar C."/>
            <person name="Matassi G."/>
            <person name="Medina M."/>
            <person name="Mochizuki Y."/>
            <person name="Mount S."/>
            <person name="Morishita T."/>
            <person name="Miura S."/>
            <person name="Nakayama A."/>
            <person name="Nishizaka S."/>
            <person name="Nomoto H."/>
            <person name="Ohta F."/>
            <person name="Oishi K."/>
            <person name="Rigoutsos I."/>
            <person name="Sano M."/>
            <person name="Sasaki A."/>
            <person name="Sasakura Y."/>
            <person name="Shoguchi E."/>
            <person name="Shin-i T."/>
            <person name="Spagnuolo A."/>
            <person name="Stainier D."/>
            <person name="Suzuki M.M."/>
            <person name="Tassy O."/>
            <person name="Takatori N."/>
            <person name="Tokuoka M."/>
            <person name="Yagi K."/>
            <person name="Yoshizaki F."/>
            <person name="Wada S."/>
            <person name="Zhang C."/>
            <person name="Hyatt P.D."/>
            <person name="Larimer F."/>
            <person name="Detter C."/>
            <person name="Doggett N."/>
            <person name="Glavina T."/>
            <person name="Hawkins T."/>
            <person name="Richardson P."/>
            <person name="Lucas S."/>
            <person name="Kohara Y."/>
            <person name="Levine M."/>
            <person name="Satoh N."/>
            <person name="Rokhsar D.S."/>
        </authorList>
    </citation>
    <scope>NUCLEOTIDE SEQUENCE [LARGE SCALE GENOMIC DNA]</scope>
</reference>
<reference evidence="3" key="4">
    <citation type="submission" date="2025-09" db="UniProtKB">
        <authorList>
            <consortium name="Ensembl"/>
        </authorList>
    </citation>
    <scope>IDENTIFICATION</scope>
</reference>
<dbReference type="InParanoid" id="F6V675"/>
<dbReference type="STRING" id="7719.ENSCINP00000024041"/>
<accession>F6V675</accession>
<dbReference type="Ensembl" id="ENSCINT00000024287.2">
    <property type="protein sequence ID" value="ENSCINP00000024041.2"/>
    <property type="gene ID" value="ENSCING00000013006.2"/>
</dbReference>
<evidence type="ECO:0000259" key="2">
    <source>
        <dbReference type="Pfam" id="PF15813"/>
    </source>
</evidence>
<evidence type="ECO:0000313" key="4">
    <source>
        <dbReference type="Proteomes" id="UP000008144"/>
    </source>
</evidence>
<feature type="region of interest" description="Disordered" evidence="1">
    <location>
        <begin position="298"/>
        <end position="317"/>
    </location>
</feature>